<keyword evidence="1" id="KW-1133">Transmembrane helix</keyword>
<accession>A0A8H8WPQ0</accession>
<sequence length="46" mass="4679">MSDAYLFLHIAGSMTFVALAGVGIGKALDAWVRQAPGGDDDGALAE</sequence>
<protein>
    <submittedName>
        <fullName evidence="2">Uncharacterized protein</fullName>
    </submittedName>
</protein>
<dbReference type="RefSeq" id="WP_165602092.1">
    <property type="nucleotide sequence ID" value="NZ_AP024145.1"/>
</dbReference>
<keyword evidence="1" id="KW-0472">Membrane</keyword>
<organism evidence="2 3">
    <name type="scientific">Methylobacterium indicum</name>
    <dbReference type="NCBI Taxonomy" id="1775910"/>
    <lineage>
        <taxon>Bacteria</taxon>
        <taxon>Pseudomonadati</taxon>
        <taxon>Pseudomonadota</taxon>
        <taxon>Alphaproteobacteria</taxon>
        <taxon>Hyphomicrobiales</taxon>
        <taxon>Methylobacteriaceae</taxon>
        <taxon>Methylobacterium</taxon>
    </lineage>
</organism>
<keyword evidence="1" id="KW-0812">Transmembrane</keyword>
<dbReference type="Proteomes" id="UP000663508">
    <property type="component" value="Chromosome"/>
</dbReference>
<gene>
    <name evidence="2" type="ORF">mvi_05150</name>
</gene>
<dbReference type="KEGG" id="mind:mvi_05150"/>
<reference evidence="2" key="1">
    <citation type="submission" date="2020-11" db="EMBL/GenBank/DDBJ databases">
        <title>Complete genome sequence of a novel pathogenic Methylobacterium strain isolated from rice in Vietnam.</title>
        <authorList>
            <person name="Lai K."/>
            <person name="Okazaki S."/>
            <person name="Higashi K."/>
            <person name="Mori H."/>
            <person name="Toyoda A."/>
            <person name="Kurokawa K."/>
        </authorList>
    </citation>
    <scope>NUCLEOTIDE SEQUENCE</scope>
    <source>
        <strain evidence="2">VL1</strain>
    </source>
</reference>
<evidence type="ECO:0000256" key="1">
    <source>
        <dbReference type="SAM" id="Phobius"/>
    </source>
</evidence>
<proteinExistence type="predicted"/>
<feature type="transmembrane region" description="Helical" evidence="1">
    <location>
        <begin position="6"/>
        <end position="24"/>
    </location>
</feature>
<dbReference type="AlphaFoldDB" id="A0A8H8WPQ0"/>
<name>A0A8H8WPQ0_9HYPH</name>
<evidence type="ECO:0000313" key="2">
    <source>
        <dbReference type="EMBL" id="BCM82054.1"/>
    </source>
</evidence>
<dbReference type="EMBL" id="AP024145">
    <property type="protein sequence ID" value="BCM82054.1"/>
    <property type="molecule type" value="Genomic_DNA"/>
</dbReference>
<evidence type="ECO:0000313" key="3">
    <source>
        <dbReference type="Proteomes" id="UP000663508"/>
    </source>
</evidence>